<dbReference type="PANTHER" id="PTHR45614:SF25">
    <property type="entry name" value="MYB PROTEIN"/>
    <property type="match status" value="1"/>
</dbReference>
<dbReference type="InterPro" id="IPR001005">
    <property type="entry name" value="SANT/Myb"/>
</dbReference>
<dbReference type="Gene3D" id="1.10.10.60">
    <property type="entry name" value="Homeodomain-like"/>
    <property type="match status" value="2"/>
</dbReference>
<keyword evidence="2" id="KW-0238">DNA-binding</keyword>
<name>A0A7S0H9A9_9CRYP</name>
<evidence type="ECO:0000259" key="4">
    <source>
        <dbReference type="PROSITE" id="PS50090"/>
    </source>
</evidence>
<dbReference type="CDD" id="cd00167">
    <property type="entry name" value="SANT"/>
    <property type="match status" value="2"/>
</dbReference>
<sequence length="505" mass="55098">MVKVTSKMSGVEVAPNPPAASQPEASEVYAHGGADSTDGKGNSIQSSSKPWTREEDQMIIEHVQRHGTKSWSLLAGSIPGRTGKQMRERWHNQLDPNIRKDPWTTDEDQRLLMAYQRYGSRWAEISKLFPGRTDNSIKNRWYGNVRKGTRSLEKQQGQGDSIPSYNAADGTVIYGSGPVPGTPKKDLASVGMKRPAEDLDMNPAKRLASGTLTSQTITTSSEAVIACWKVIDELLNRQLPNAMNSLQYKAAPTDPINLQSELQGVKTSLEQGGFRTPFELHSAVVNIWRNCLEKSPQTLFYSLANMLANIFDELYFKSVYLPLNVISLNTQKPAANGTKVRVYNAPEHRWWIGVITEYDVKQNMSLVTQDAQSASEAGDSVEPLQVWVSVPSFYAEVLTEDGKEQPSDINLLDGTSNLFAISLSSANGSGVSIGESMVTGEQLKATLANTQISALFPEYNGTESILSALEAHIGAKQPELAKNNDGDSSGLDKDSKDDSGGALKA</sequence>
<proteinExistence type="predicted"/>
<dbReference type="GO" id="GO:0000981">
    <property type="term" value="F:DNA-binding transcription factor activity, RNA polymerase II-specific"/>
    <property type="evidence" value="ECO:0007669"/>
    <property type="project" value="TreeGrafter"/>
</dbReference>
<dbReference type="FunFam" id="1.10.10.60:FF:000010">
    <property type="entry name" value="Transcriptional activator Myb isoform A"/>
    <property type="match status" value="1"/>
</dbReference>
<feature type="compositionally biased region" description="Polar residues" evidence="3">
    <location>
        <begin position="39"/>
        <end position="50"/>
    </location>
</feature>
<evidence type="ECO:0008006" key="7">
    <source>
        <dbReference type="Google" id="ProtNLM"/>
    </source>
</evidence>
<evidence type="ECO:0000256" key="1">
    <source>
        <dbReference type="ARBA" id="ARBA00022737"/>
    </source>
</evidence>
<evidence type="ECO:0000313" key="6">
    <source>
        <dbReference type="EMBL" id="CAD8473449.1"/>
    </source>
</evidence>
<dbReference type="PROSITE" id="PS50090">
    <property type="entry name" value="MYB_LIKE"/>
    <property type="match status" value="2"/>
</dbReference>
<reference evidence="6" key="1">
    <citation type="submission" date="2021-01" db="EMBL/GenBank/DDBJ databases">
        <authorList>
            <person name="Corre E."/>
            <person name="Pelletier E."/>
            <person name="Niang G."/>
            <person name="Scheremetjew M."/>
            <person name="Finn R."/>
            <person name="Kale V."/>
            <person name="Holt S."/>
            <person name="Cochrane G."/>
            <person name="Meng A."/>
            <person name="Brown T."/>
            <person name="Cohen L."/>
        </authorList>
    </citation>
    <scope>NUCLEOTIDE SEQUENCE</scope>
    <source>
        <strain evidence="6">CCMP325</strain>
    </source>
</reference>
<feature type="domain" description="HTH myb-type" evidence="5">
    <location>
        <begin position="95"/>
        <end position="149"/>
    </location>
</feature>
<dbReference type="PANTHER" id="PTHR45614">
    <property type="entry name" value="MYB PROTEIN-RELATED"/>
    <property type="match status" value="1"/>
</dbReference>
<gene>
    <name evidence="6" type="ORF">HPHI1048_LOCUS4733</name>
</gene>
<feature type="domain" description="HTH myb-type" evidence="5">
    <location>
        <begin position="50"/>
        <end position="94"/>
    </location>
</feature>
<evidence type="ECO:0000256" key="2">
    <source>
        <dbReference type="ARBA" id="ARBA00023125"/>
    </source>
</evidence>
<dbReference type="GO" id="GO:0000978">
    <property type="term" value="F:RNA polymerase II cis-regulatory region sequence-specific DNA binding"/>
    <property type="evidence" value="ECO:0007669"/>
    <property type="project" value="TreeGrafter"/>
</dbReference>
<dbReference type="InterPro" id="IPR050560">
    <property type="entry name" value="MYB_TF"/>
</dbReference>
<dbReference type="AlphaFoldDB" id="A0A7S0H9A9"/>
<accession>A0A7S0H9A9</accession>
<dbReference type="SMART" id="SM00717">
    <property type="entry name" value="SANT"/>
    <property type="match status" value="2"/>
</dbReference>
<dbReference type="SUPFAM" id="SSF46689">
    <property type="entry name" value="Homeodomain-like"/>
    <property type="match status" value="1"/>
</dbReference>
<organism evidence="6">
    <name type="scientific">Hanusia phi</name>
    <dbReference type="NCBI Taxonomy" id="3032"/>
    <lineage>
        <taxon>Eukaryota</taxon>
        <taxon>Cryptophyceae</taxon>
        <taxon>Pyrenomonadales</taxon>
        <taxon>Geminigeraceae</taxon>
        <taxon>Hanusia</taxon>
    </lineage>
</organism>
<dbReference type="InterPro" id="IPR009057">
    <property type="entry name" value="Homeodomain-like_sf"/>
</dbReference>
<feature type="region of interest" description="Disordered" evidence="3">
    <location>
        <begin position="1"/>
        <end position="52"/>
    </location>
</feature>
<evidence type="ECO:0000259" key="5">
    <source>
        <dbReference type="PROSITE" id="PS51294"/>
    </source>
</evidence>
<feature type="domain" description="Myb-like" evidence="4">
    <location>
        <begin position="95"/>
        <end position="145"/>
    </location>
</feature>
<evidence type="ECO:0000256" key="3">
    <source>
        <dbReference type="SAM" id="MobiDB-lite"/>
    </source>
</evidence>
<protein>
    <recommendedName>
        <fullName evidence="7">MYB transcription factor</fullName>
    </recommendedName>
</protein>
<dbReference type="PROSITE" id="PS51294">
    <property type="entry name" value="HTH_MYB"/>
    <property type="match status" value="2"/>
</dbReference>
<keyword evidence="1" id="KW-0677">Repeat</keyword>
<feature type="compositionally biased region" description="Basic and acidic residues" evidence="3">
    <location>
        <begin position="482"/>
        <end position="499"/>
    </location>
</feature>
<feature type="region of interest" description="Disordered" evidence="3">
    <location>
        <begin position="477"/>
        <end position="505"/>
    </location>
</feature>
<dbReference type="GO" id="GO:0005634">
    <property type="term" value="C:nucleus"/>
    <property type="evidence" value="ECO:0007669"/>
    <property type="project" value="TreeGrafter"/>
</dbReference>
<dbReference type="InterPro" id="IPR017930">
    <property type="entry name" value="Myb_dom"/>
</dbReference>
<feature type="domain" description="Myb-like" evidence="4">
    <location>
        <begin position="43"/>
        <end position="94"/>
    </location>
</feature>
<dbReference type="EMBL" id="HBEO01006711">
    <property type="protein sequence ID" value="CAD8473449.1"/>
    <property type="molecule type" value="Transcribed_RNA"/>
</dbReference>
<dbReference type="Pfam" id="PF00249">
    <property type="entry name" value="Myb_DNA-binding"/>
    <property type="match status" value="2"/>
</dbReference>